<sequence>MNRSLIIARIAPGTEAEVARVFAASDATDLPRDIGVRERSLYSLGDLYVHLVEFDRDTEDAMAVAQQLPGFRDISRQLDPFISAYDPQTWRSPKDAMARRFYHWQP</sequence>
<dbReference type="InterPro" id="IPR006765">
    <property type="entry name" value="Polyketide_synth_cyclase"/>
</dbReference>
<dbReference type="Proteomes" id="UP001501009">
    <property type="component" value="Unassembled WGS sequence"/>
</dbReference>
<organism evidence="1 2">
    <name type="scientific">Streptomyces coacervatus</name>
    <dbReference type="NCBI Taxonomy" id="647381"/>
    <lineage>
        <taxon>Bacteria</taxon>
        <taxon>Bacillati</taxon>
        <taxon>Actinomycetota</taxon>
        <taxon>Actinomycetes</taxon>
        <taxon>Kitasatosporales</taxon>
        <taxon>Streptomycetaceae</taxon>
        <taxon>Streptomyces</taxon>
    </lineage>
</organism>
<dbReference type="EMBL" id="BAABDE010000018">
    <property type="protein sequence ID" value="GAA3803696.1"/>
    <property type="molecule type" value="Genomic_DNA"/>
</dbReference>
<gene>
    <name evidence="1" type="ORF">GCM10022403_042090</name>
</gene>
<dbReference type="SUPFAM" id="SSF54909">
    <property type="entry name" value="Dimeric alpha+beta barrel"/>
    <property type="match status" value="1"/>
</dbReference>
<accession>A0ABP7HWI0</accession>
<dbReference type="InterPro" id="IPR011008">
    <property type="entry name" value="Dimeric_a/b-barrel"/>
</dbReference>
<dbReference type="Gene3D" id="3.30.70.1090">
    <property type="entry name" value="Dimeric alpha+beta barrel"/>
    <property type="match status" value="1"/>
</dbReference>
<dbReference type="RefSeq" id="WP_275773463.1">
    <property type="nucleotide sequence ID" value="NZ_BAABDE010000018.1"/>
</dbReference>
<evidence type="ECO:0000313" key="2">
    <source>
        <dbReference type="Proteomes" id="UP001501009"/>
    </source>
</evidence>
<name>A0ABP7HWI0_9ACTN</name>
<dbReference type="Pfam" id="PF04673">
    <property type="entry name" value="Cyclase_polyket"/>
    <property type="match status" value="1"/>
</dbReference>
<comment type="caution">
    <text evidence="1">The sequence shown here is derived from an EMBL/GenBank/DDBJ whole genome shotgun (WGS) entry which is preliminary data.</text>
</comment>
<reference evidence="2" key="1">
    <citation type="journal article" date="2019" name="Int. J. Syst. Evol. Microbiol.">
        <title>The Global Catalogue of Microorganisms (GCM) 10K type strain sequencing project: providing services to taxonomists for standard genome sequencing and annotation.</title>
        <authorList>
            <consortium name="The Broad Institute Genomics Platform"/>
            <consortium name="The Broad Institute Genome Sequencing Center for Infectious Disease"/>
            <person name="Wu L."/>
            <person name="Ma J."/>
        </authorList>
    </citation>
    <scope>NUCLEOTIDE SEQUENCE [LARGE SCALE GENOMIC DNA]</scope>
    <source>
        <strain evidence="2">JCM 17138</strain>
    </source>
</reference>
<evidence type="ECO:0000313" key="1">
    <source>
        <dbReference type="EMBL" id="GAA3803696.1"/>
    </source>
</evidence>
<protein>
    <submittedName>
        <fullName evidence="1">TcmI family type II polyketide cyclase</fullName>
    </submittedName>
</protein>
<keyword evidence="2" id="KW-1185">Reference proteome</keyword>
<dbReference type="InterPro" id="IPR038474">
    <property type="entry name" value="Polyketide_synth_cyclase_sf"/>
</dbReference>
<proteinExistence type="predicted"/>